<reference evidence="2" key="1">
    <citation type="journal article" date="2023" name="Nat. Commun.">
        <title>Diploid and tetraploid genomes of Acorus and the evolution of monocots.</title>
        <authorList>
            <person name="Ma L."/>
            <person name="Liu K.W."/>
            <person name="Li Z."/>
            <person name="Hsiao Y.Y."/>
            <person name="Qi Y."/>
            <person name="Fu T."/>
            <person name="Tang G.D."/>
            <person name="Zhang D."/>
            <person name="Sun W.H."/>
            <person name="Liu D.K."/>
            <person name="Li Y."/>
            <person name="Chen G.Z."/>
            <person name="Liu X.D."/>
            <person name="Liao X.Y."/>
            <person name="Jiang Y.T."/>
            <person name="Yu X."/>
            <person name="Hao Y."/>
            <person name="Huang J."/>
            <person name="Zhao X.W."/>
            <person name="Ke S."/>
            <person name="Chen Y.Y."/>
            <person name="Wu W.L."/>
            <person name="Hsu J.L."/>
            <person name="Lin Y.F."/>
            <person name="Huang M.D."/>
            <person name="Li C.Y."/>
            <person name="Huang L."/>
            <person name="Wang Z.W."/>
            <person name="Zhao X."/>
            <person name="Zhong W.Y."/>
            <person name="Peng D.H."/>
            <person name="Ahmad S."/>
            <person name="Lan S."/>
            <person name="Zhang J.S."/>
            <person name="Tsai W.C."/>
            <person name="Van de Peer Y."/>
            <person name="Liu Z.J."/>
        </authorList>
    </citation>
    <scope>NUCLEOTIDE SEQUENCE</scope>
    <source>
        <strain evidence="2">CP</strain>
    </source>
</reference>
<evidence type="ECO:0000313" key="3">
    <source>
        <dbReference type="Proteomes" id="UP001180020"/>
    </source>
</evidence>
<comment type="caution">
    <text evidence="2">The sequence shown here is derived from an EMBL/GenBank/DDBJ whole genome shotgun (WGS) entry which is preliminary data.</text>
</comment>
<reference evidence="2" key="2">
    <citation type="submission" date="2023-06" db="EMBL/GenBank/DDBJ databases">
        <authorList>
            <person name="Ma L."/>
            <person name="Liu K.-W."/>
            <person name="Li Z."/>
            <person name="Hsiao Y.-Y."/>
            <person name="Qi Y."/>
            <person name="Fu T."/>
            <person name="Tang G."/>
            <person name="Zhang D."/>
            <person name="Sun W.-H."/>
            <person name="Liu D.-K."/>
            <person name="Li Y."/>
            <person name="Chen G.-Z."/>
            <person name="Liu X.-D."/>
            <person name="Liao X.-Y."/>
            <person name="Jiang Y.-T."/>
            <person name="Yu X."/>
            <person name="Hao Y."/>
            <person name="Huang J."/>
            <person name="Zhao X.-W."/>
            <person name="Ke S."/>
            <person name="Chen Y.-Y."/>
            <person name="Wu W.-L."/>
            <person name="Hsu J.-L."/>
            <person name="Lin Y.-F."/>
            <person name="Huang M.-D."/>
            <person name="Li C.-Y."/>
            <person name="Huang L."/>
            <person name="Wang Z.-W."/>
            <person name="Zhao X."/>
            <person name="Zhong W.-Y."/>
            <person name="Peng D.-H."/>
            <person name="Ahmad S."/>
            <person name="Lan S."/>
            <person name="Zhang J.-S."/>
            <person name="Tsai W.-C."/>
            <person name="Van De Peer Y."/>
            <person name="Liu Z.-J."/>
        </authorList>
    </citation>
    <scope>NUCLEOTIDE SEQUENCE</scope>
    <source>
        <strain evidence="2">CP</strain>
        <tissue evidence="2">Leaves</tissue>
    </source>
</reference>
<dbReference type="AlphaFoldDB" id="A0AAV9FFY6"/>
<sequence>MRLTSVRRIPRSASRLEPFRSSRVHNLRTGRQWGASSCPHATSSPARRHQGRHGHDTVREGGVVVAEHLLRHGSGGLHEVHDQLFAAHAEAEYGSVFARDLGGGGRHDGGRGDSPAEGGLWVPGWSRLTVSPASVLDKGHVREDDGQCHHESEYGPPKLVRAGAIDK</sequence>
<evidence type="ECO:0000313" key="2">
    <source>
        <dbReference type="EMBL" id="KAK1324672.1"/>
    </source>
</evidence>
<keyword evidence="3" id="KW-1185">Reference proteome</keyword>
<protein>
    <submittedName>
        <fullName evidence="2">Uncharacterized protein</fullName>
    </submittedName>
</protein>
<feature type="region of interest" description="Disordered" evidence="1">
    <location>
        <begin position="140"/>
        <end position="167"/>
    </location>
</feature>
<proteinExistence type="predicted"/>
<name>A0AAV9FFY6_ACOCL</name>
<dbReference type="EMBL" id="JAUJYO010000001">
    <property type="protein sequence ID" value="KAK1324672.1"/>
    <property type="molecule type" value="Genomic_DNA"/>
</dbReference>
<dbReference type="Proteomes" id="UP001180020">
    <property type="component" value="Unassembled WGS sequence"/>
</dbReference>
<feature type="compositionally biased region" description="Basic and acidic residues" evidence="1">
    <location>
        <begin position="140"/>
        <end position="153"/>
    </location>
</feature>
<accession>A0AAV9FFY6</accession>
<organism evidence="2 3">
    <name type="scientific">Acorus calamus</name>
    <name type="common">Sweet flag</name>
    <dbReference type="NCBI Taxonomy" id="4465"/>
    <lineage>
        <taxon>Eukaryota</taxon>
        <taxon>Viridiplantae</taxon>
        <taxon>Streptophyta</taxon>
        <taxon>Embryophyta</taxon>
        <taxon>Tracheophyta</taxon>
        <taxon>Spermatophyta</taxon>
        <taxon>Magnoliopsida</taxon>
        <taxon>Liliopsida</taxon>
        <taxon>Acoraceae</taxon>
        <taxon>Acorus</taxon>
    </lineage>
</organism>
<gene>
    <name evidence="2" type="ORF">QJS10_CPA01g02672</name>
</gene>
<evidence type="ECO:0000256" key="1">
    <source>
        <dbReference type="SAM" id="MobiDB-lite"/>
    </source>
</evidence>
<feature type="region of interest" description="Disordered" evidence="1">
    <location>
        <begin position="20"/>
        <end position="55"/>
    </location>
</feature>